<evidence type="ECO:0000313" key="2">
    <source>
        <dbReference type="Proteomes" id="UP001060368"/>
    </source>
</evidence>
<keyword evidence="2" id="KW-1185">Reference proteome</keyword>
<sequence length="87" mass="10144">MQNYGIKLRYNRRFVKASRAYRQHSSVNIISPVKASVNPDNKKTIIAIPESEINVLKAEEKSRKTQRQDDFKMLMKRHKGTLDLLAE</sequence>
<dbReference type="EMBL" id="CP096115">
    <property type="protein sequence ID" value="UUX92991.1"/>
    <property type="molecule type" value="Genomic_DNA"/>
</dbReference>
<dbReference type="GeneID" id="74306503"/>
<dbReference type="AlphaFoldDB" id="A0A9E7PQJ4"/>
<dbReference type="Proteomes" id="UP001060368">
    <property type="component" value="Chromosome"/>
</dbReference>
<evidence type="ECO:0000313" key="1">
    <source>
        <dbReference type="EMBL" id="UUX92991.1"/>
    </source>
</evidence>
<accession>A0A9E7PQJ4</accession>
<gene>
    <name evidence="1" type="ORF">L6E24_02370</name>
</gene>
<name>A0A9E7PQJ4_9EURY</name>
<protein>
    <submittedName>
        <fullName evidence="1">Uncharacterized protein</fullName>
    </submittedName>
</protein>
<dbReference type="KEGG" id="mend:L6E24_02370"/>
<proteinExistence type="predicted"/>
<organism evidence="1 2">
    <name type="scientific">Methanoplanus endosymbiosus</name>
    <dbReference type="NCBI Taxonomy" id="33865"/>
    <lineage>
        <taxon>Archaea</taxon>
        <taxon>Methanobacteriati</taxon>
        <taxon>Methanobacteriota</taxon>
        <taxon>Stenosarchaea group</taxon>
        <taxon>Methanomicrobia</taxon>
        <taxon>Methanomicrobiales</taxon>
        <taxon>Methanomicrobiaceae</taxon>
        <taxon>Methanoplanus</taxon>
    </lineage>
</organism>
<reference evidence="1" key="1">
    <citation type="submission" date="2022-04" db="EMBL/GenBank/DDBJ databases">
        <title>Complete genome of Methanoplanus endosymbiosus DSM 3599.</title>
        <authorList>
            <person name="Chen S.-C."/>
            <person name="You Y.-T."/>
            <person name="Zhou Y.-Z."/>
            <person name="Lai M.-C."/>
        </authorList>
    </citation>
    <scope>NUCLEOTIDE SEQUENCE</scope>
    <source>
        <strain evidence="1">DSM 3599</strain>
    </source>
</reference>
<dbReference type="RefSeq" id="WP_257743132.1">
    <property type="nucleotide sequence ID" value="NZ_CP096115.1"/>
</dbReference>